<evidence type="ECO:0000256" key="1">
    <source>
        <dbReference type="ARBA" id="ARBA00004651"/>
    </source>
</evidence>
<dbReference type="InterPro" id="IPR005105">
    <property type="entry name" value="GlnD_Uridyltrans_N"/>
</dbReference>
<dbReference type="InterPro" id="IPR035965">
    <property type="entry name" value="PAS-like_dom_sf"/>
</dbReference>
<evidence type="ECO:0000313" key="11">
    <source>
        <dbReference type="Proteomes" id="UP000553343"/>
    </source>
</evidence>
<evidence type="ECO:0000256" key="6">
    <source>
        <dbReference type="ARBA" id="ARBA00023136"/>
    </source>
</evidence>
<evidence type="ECO:0000256" key="8">
    <source>
        <dbReference type="SAM" id="Phobius"/>
    </source>
</evidence>
<proteinExistence type="predicted"/>
<keyword evidence="4" id="KW-0677">Repeat</keyword>
<dbReference type="Gene3D" id="3.30.450.20">
    <property type="entry name" value="PAS domain"/>
    <property type="match status" value="2"/>
</dbReference>
<dbReference type="SMART" id="SM00116">
    <property type="entry name" value="CBS"/>
    <property type="match status" value="2"/>
</dbReference>
<evidence type="ECO:0000256" key="7">
    <source>
        <dbReference type="PROSITE-ProRule" id="PRU00703"/>
    </source>
</evidence>
<dbReference type="SUPFAM" id="SSF54631">
    <property type="entry name" value="CBS-domain pair"/>
    <property type="match status" value="1"/>
</dbReference>
<accession>A0A850T4J1</accession>
<dbReference type="InterPro" id="IPR000644">
    <property type="entry name" value="CBS_dom"/>
</dbReference>
<evidence type="ECO:0000256" key="5">
    <source>
        <dbReference type="ARBA" id="ARBA00022989"/>
    </source>
</evidence>
<dbReference type="InterPro" id="IPR046342">
    <property type="entry name" value="CBS_dom_sf"/>
</dbReference>
<dbReference type="InterPro" id="IPR033480">
    <property type="entry name" value="sCache_2"/>
</dbReference>
<feature type="domain" description="CBS" evidence="9">
    <location>
        <begin position="334"/>
        <end position="390"/>
    </location>
</feature>
<gene>
    <name evidence="10" type="ORF">HXW94_04070</name>
</gene>
<dbReference type="InterPro" id="IPR051462">
    <property type="entry name" value="CBS_domain-containing"/>
</dbReference>
<dbReference type="Pfam" id="PF17200">
    <property type="entry name" value="sCache_2"/>
    <property type="match status" value="1"/>
</dbReference>
<comment type="caution">
    <text evidence="10">The sequence shown here is derived from an EMBL/GenBank/DDBJ whole genome shotgun (WGS) entry which is preliminary data.</text>
</comment>
<dbReference type="SUPFAM" id="SSF55785">
    <property type="entry name" value="PYP-like sensor domain (PAS domain)"/>
    <property type="match status" value="1"/>
</dbReference>
<dbReference type="SMART" id="SM00091">
    <property type="entry name" value="PAS"/>
    <property type="match status" value="1"/>
</dbReference>
<dbReference type="GO" id="GO:0008773">
    <property type="term" value="F:[protein-PII] uridylyltransferase activity"/>
    <property type="evidence" value="ECO:0007669"/>
    <property type="project" value="InterPro"/>
</dbReference>
<dbReference type="Proteomes" id="UP000553343">
    <property type="component" value="Unassembled WGS sequence"/>
</dbReference>
<name>A0A850T4J1_9BACT</name>
<dbReference type="Gene3D" id="3.10.580.10">
    <property type="entry name" value="CBS-domain"/>
    <property type="match status" value="1"/>
</dbReference>
<reference evidence="10 11" key="1">
    <citation type="submission" date="2020-06" db="EMBL/GenBank/DDBJ databases">
        <title>High-quality draft genome of sulfate reducer Desulfobacter latus type strain AcrS2 isolated from marine sediment.</title>
        <authorList>
            <person name="Hoppe M."/>
            <person name="Larsen C.K."/>
            <person name="Marshall I.P.G."/>
            <person name="Schramm A."/>
            <person name="Marietou A.G."/>
        </authorList>
    </citation>
    <scope>NUCLEOTIDE SEQUENCE [LARGE SCALE GENOMIC DNA]</scope>
    <source>
        <strain evidence="10 11">AcRS2</strain>
    </source>
</reference>
<evidence type="ECO:0000256" key="2">
    <source>
        <dbReference type="ARBA" id="ARBA00022475"/>
    </source>
</evidence>
<dbReference type="CDD" id="cd05401">
    <property type="entry name" value="NT_GlnE_GlnD_like"/>
    <property type="match status" value="1"/>
</dbReference>
<dbReference type="AlphaFoldDB" id="A0A850T4J1"/>
<evidence type="ECO:0000256" key="4">
    <source>
        <dbReference type="ARBA" id="ARBA00022737"/>
    </source>
</evidence>
<keyword evidence="6 8" id="KW-0472">Membrane</keyword>
<dbReference type="PANTHER" id="PTHR48108:SF31">
    <property type="entry name" value="CBS DOMAIN AND CYCLIC NUCLEOTIDE-REGULATED NUCLEOTIDYLTRANSFERASE"/>
    <property type="match status" value="1"/>
</dbReference>
<keyword evidence="11" id="KW-1185">Reference proteome</keyword>
<dbReference type="Pfam" id="PF10335">
    <property type="entry name" value="DUF294_C"/>
    <property type="match status" value="1"/>
</dbReference>
<dbReference type="GO" id="GO:0005886">
    <property type="term" value="C:plasma membrane"/>
    <property type="evidence" value="ECO:0007669"/>
    <property type="project" value="UniProtKB-SubCell"/>
</dbReference>
<keyword evidence="5 8" id="KW-1133">Transmembrane helix</keyword>
<dbReference type="Pfam" id="PF00571">
    <property type="entry name" value="CBS"/>
    <property type="match status" value="2"/>
</dbReference>
<sequence>MMNKKKEMIRELTNTAWSLIKEYDDEYKNALITIEEAQRLAAKKIGNMRYGAEGKDYFWITDMKPVMIMHPYRPELNNSMLDDYKDPQGVRLFIEAVKVVRTKDEGFINYMWQWKDDSTQIVPKLSYVKGFKNWGWIIGTGIYLDDVQAEIGALKARLTRISLLISAIIMLILAFIIRQSLKIEISRKKAEEDLLQSRQKYKTLVEASSEGTIMIKDSRIIFSNHMFEQLTGKTHKELVASKFEDIFSISWDEVLWSCEKTNKSISIETQIKQGELVFHDVVISVTRIFFEEQEAYVVVTKDISRKKQTEKIVQNLSSELQSSLILMNQPISQFVKPIVKSNLQTTVAEAASLMDRKKMNLIFIADNDKMLGVVNDSDLRKRVLAKNKDGNSLLVDVMTAPIICISNTALLYQVVLEFRKQNISHLAVKNDKNEIIGVLSNEDILEIQHNSLSYMLREIEYAEDVNELKKIYDKIPVLVNALLESGNKTELITHIITSVSDAMTNRIITFALEDHGEPPCRFAFVALGSEGRKEQTIATDQDNAIIFEDVGKNNVPKIKNYFLKFAETVNNHLAHVGYELCIGNIMAKNPKYTLTLSDWKKQFTSWINTPEPQNIIDTSVFFDFRCIYGDNFFTDELRKHINLLIDKKAVFVYHLAQTVIQYRSPLNIFGNIASGDNETFDIKKILLPVITFIKVFALQHKLSETNTLQRLEQLLNENVIQKSMYEELKQAYNFLMVLRFGTQTNALKEFRKPDNTINIKNLTEIEKSTLKKVYSLISEMQTKLNLEFKGR</sequence>
<evidence type="ECO:0000313" key="10">
    <source>
        <dbReference type="EMBL" id="NWH04172.1"/>
    </source>
</evidence>
<evidence type="ECO:0000256" key="3">
    <source>
        <dbReference type="ARBA" id="ARBA00022692"/>
    </source>
</evidence>
<dbReference type="PANTHER" id="PTHR48108">
    <property type="entry name" value="CBS DOMAIN-CONTAINING PROTEIN CBSX2, CHLOROPLASTIC"/>
    <property type="match status" value="1"/>
</dbReference>
<dbReference type="SMART" id="SM01049">
    <property type="entry name" value="Cache_2"/>
    <property type="match status" value="1"/>
</dbReference>
<keyword evidence="2" id="KW-1003">Cell membrane</keyword>
<feature type="transmembrane region" description="Helical" evidence="8">
    <location>
        <begin position="158"/>
        <end position="177"/>
    </location>
</feature>
<dbReference type="EMBL" id="JACADJ010000008">
    <property type="protein sequence ID" value="NWH04172.1"/>
    <property type="molecule type" value="Genomic_DNA"/>
</dbReference>
<dbReference type="PROSITE" id="PS51371">
    <property type="entry name" value="CBS"/>
    <property type="match status" value="2"/>
</dbReference>
<dbReference type="InterPro" id="IPR018821">
    <property type="entry name" value="DUF294_put_nucleoTrafse_sb-bd"/>
</dbReference>
<organism evidence="10 11">
    <name type="scientific">Desulfobacter latus</name>
    <dbReference type="NCBI Taxonomy" id="2292"/>
    <lineage>
        <taxon>Bacteria</taxon>
        <taxon>Pseudomonadati</taxon>
        <taxon>Thermodesulfobacteriota</taxon>
        <taxon>Desulfobacteria</taxon>
        <taxon>Desulfobacterales</taxon>
        <taxon>Desulfobacteraceae</taxon>
        <taxon>Desulfobacter</taxon>
    </lineage>
</organism>
<dbReference type="Pfam" id="PF03445">
    <property type="entry name" value="DUF294"/>
    <property type="match status" value="1"/>
</dbReference>
<dbReference type="InterPro" id="IPR000014">
    <property type="entry name" value="PAS"/>
</dbReference>
<protein>
    <submittedName>
        <fullName evidence="10">Cache domain-containing protein</fullName>
    </submittedName>
</protein>
<comment type="subcellular location">
    <subcellularLocation>
        <location evidence="1">Cell membrane</location>
        <topology evidence="1">Multi-pass membrane protein</topology>
    </subcellularLocation>
</comment>
<feature type="domain" description="CBS" evidence="9">
    <location>
        <begin position="398"/>
        <end position="454"/>
    </location>
</feature>
<evidence type="ECO:0000259" key="9">
    <source>
        <dbReference type="PROSITE" id="PS51371"/>
    </source>
</evidence>
<keyword evidence="3 8" id="KW-0812">Transmembrane</keyword>
<dbReference type="NCBIfam" id="TIGR00229">
    <property type="entry name" value="sensory_box"/>
    <property type="match status" value="1"/>
</dbReference>
<keyword evidence="7" id="KW-0129">CBS domain</keyword>